<gene>
    <name evidence="2" type="ORF">GCM10018772_23350</name>
</gene>
<dbReference type="AlphaFoldDB" id="A0A919ABG8"/>
<name>A0A919ABG8_9ACTN</name>
<organism evidence="2 3">
    <name type="scientific">Streptomyces fumanus</name>
    <dbReference type="NCBI Taxonomy" id="67302"/>
    <lineage>
        <taxon>Bacteria</taxon>
        <taxon>Bacillati</taxon>
        <taxon>Actinomycetota</taxon>
        <taxon>Actinomycetes</taxon>
        <taxon>Kitasatosporales</taxon>
        <taxon>Streptomycetaceae</taxon>
        <taxon>Streptomyces</taxon>
    </lineage>
</organism>
<reference evidence="2" key="1">
    <citation type="journal article" date="2014" name="Int. J. Syst. Evol. Microbiol.">
        <title>Complete genome sequence of Corynebacterium casei LMG S-19264T (=DSM 44701T), isolated from a smear-ripened cheese.</title>
        <authorList>
            <consortium name="US DOE Joint Genome Institute (JGI-PGF)"/>
            <person name="Walter F."/>
            <person name="Albersmeier A."/>
            <person name="Kalinowski J."/>
            <person name="Ruckert C."/>
        </authorList>
    </citation>
    <scope>NUCLEOTIDE SEQUENCE</scope>
    <source>
        <strain evidence="2">JCM 4477</strain>
    </source>
</reference>
<proteinExistence type="predicted"/>
<evidence type="ECO:0000313" key="3">
    <source>
        <dbReference type="Proteomes" id="UP000630718"/>
    </source>
</evidence>
<dbReference type="Proteomes" id="UP000630718">
    <property type="component" value="Unassembled WGS sequence"/>
</dbReference>
<reference evidence="2" key="2">
    <citation type="submission" date="2020-09" db="EMBL/GenBank/DDBJ databases">
        <authorList>
            <person name="Sun Q."/>
            <person name="Ohkuma M."/>
        </authorList>
    </citation>
    <scope>NUCLEOTIDE SEQUENCE</scope>
    <source>
        <strain evidence="2">JCM 4477</strain>
    </source>
</reference>
<sequence length="91" mass="9651">MPELLVDADEAHRRPGRPALRPGDRGAYENTFTDDYEDVTGTGRAAGAPSCVVAPAEVGRASASRAPTCRTEAVPDRSPGRTGARTRERIS</sequence>
<feature type="compositionally biased region" description="Basic and acidic residues" evidence="1">
    <location>
        <begin position="73"/>
        <end position="91"/>
    </location>
</feature>
<evidence type="ECO:0000313" key="2">
    <source>
        <dbReference type="EMBL" id="GHE98258.1"/>
    </source>
</evidence>
<comment type="caution">
    <text evidence="2">The sequence shown here is derived from an EMBL/GenBank/DDBJ whole genome shotgun (WGS) entry which is preliminary data.</text>
</comment>
<feature type="region of interest" description="Disordered" evidence="1">
    <location>
        <begin position="1"/>
        <end position="91"/>
    </location>
</feature>
<accession>A0A919ABG8</accession>
<keyword evidence="3" id="KW-1185">Reference proteome</keyword>
<evidence type="ECO:0000256" key="1">
    <source>
        <dbReference type="SAM" id="MobiDB-lite"/>
    </source>
</evidence>
<dbReference type="EMBL" id="BNBI01000004">
    <property type="protein sequence ID" value="GHE98258.1"/>
    <property type="molecule type" value="Genomic_DNA"/>
</dbReference>
<protein>
    <submittedName>
        <fullName evidence="2">Uncharacterized protein</fullName>
    </submittedName>
</protein>